<dbReference type="Proteomes" id="UP000189796">
    <property type="component" value="Chromosome I"/>
</dbReference>
<feature type="region of interest" description="Disordered" evidence="1">
    <location>
        <begin position="1"/>
        <end position="32"/>
    </location>
</feature>
<sequence>MMAEINKLSVGQVLDKLRRDDGPKNAKTSQLERKIRTTEEEIQRLRAASLRLKRGHRGGTTGRD</sequence>
<protein>
    <submittedName>
        <fullName evidence="2">Uncharacterized protein</fullName>
    </submittedName>
</protein>
<evidence type="ECO:0000256" key="1">
    <source>
        <dbReference type="SAM" id="MobiDB-lite"/>
    </source>
</evidence>
<dbReference type="AlphaFoldDB" id="A0A1M5QKS1"/>
<dbReference type="EMBL" id="LT670817">
    <property type="protein sequence ID" value="SHH14715.1"/>
    <property type="molecule type" value="Genomic_DNA"/>
</dbReference>
<proteinExistence type="predicted"/>
<evidence type="ECO:0000313" key="2">
    <source>
        <dbReference type="EMBL" id="SHH14715.1"/>
    </source>
</evidence>
<dbReference type="OrthoDB" id="8254324at2"/>
<evidence type="ECO:0000313" key="3">
    <source>
        <dbReference type="Proteomes" id="UP000189796"/>
    </source>
</evidence>
<accession>A0A1M5QKS1</accession>
<gene>
    <name evidence="2" type="ORF">SAMN05443248_3860</name>
</gene>
<organism evidence="2 3">
    <name type="scientific">Bradyrhizobium erythrophlei</name>
    <dbReference type="NCBI Taxonomy" id="1437360"/>
    <lineage>
        <taxon>Bacteria</taxon>
        <taxon>Pseudomonadati</taxon>
        <taxon>Pseudomonadota</taxon>
        <taxon>Alphaproteobacteria</taxon>
        <taxon>Hyphomicrobiales</taxon>
        <taxon>Nitrobacteraceae</taxon>
        <taxon>Bradyrhizobium</taxon>
    </lineage>
</organism>
<feature type="compositionally biased region" description="Basic and acidic residues" evidence="1">
    <location>
        <begin position="15"/>
        <end position="32"/>
    </location>
</feature>
<name>A0A1M5QKS1_9BRAD</name>
<reference evidence="2 3" key="1">
    <citation type="submission" date="2016-11" db="EMBL/GenBank/DDBJ databases">
        <authorList>
            <person name="Jaros S."/>
            <person name="Januszkiewicz K."/>
            <person name="Wedrychowicz H."/>
        </authorList>
    </citation>
    <scope>NUCLEOTIDE SEQUENCE [LARGE SCALE GENOMIC DNA]</scope>
    <source>
        <strain evidence="2 3">GAS138</strain>
    </source>
</reference>